<accession>A0A2H9U9D5</accession>
<evidence type="ECO:0000256" key="2">
    <source>
        <dbReference type="ARBA" id="ARBA00008914"/>
    </source>
</evidence>
<dbReference type="Proteomes" id="UP000235861">
    <property type="component" value="Unassembled WGS sequence"/>
</dbReference>
<protein>
    <submittedName>
        <fullName evidence="10">Cell envelope biogenesis protein OmpA</fullName>
    </submittedName>
</protein>
<dbReference type="InterPro" id="IPR050330">
    <property type="entry name" value="Bact_OuterMem_StrucFunc"/>
</dbReference>
<dbReference type="InterPro" id="IPR036737">
    <property type="entry name" value="OmpA-like_sf"/>
</dbReference>
<proteinExistence type="inferred from homology"/>
<evidence type="ECO:0000313" key="10">
    <source>
        <dbReference type="EMBL" id="PJG60627.1"/>
    </source>
</evidence>
<dbReference type="GO" id="GO:0005886">
    <property type="term" value="C:plasma membrane"/>
    <property type="evidence" value="ECO:0007669"/>
    <property type="project" value="UniProtKB-SubCell"/>
</dbReference>
<dbReference type="OrthoDB" id="9815217at2"/>
<reference evidence="10 11" key="1">
    <citation type="submission" date="2017-11" db="EMBL/GenBank/DDBJ databases">
        <title>Draft genome sequence of environmental isolate Aeromonas cavernicola sp. nov. MDC 2508.</title>
        <authorList>
            <person name="Colston S.M."/>
            <person name="Navarro A."/>
            <person name="Martinez-Murcia A.J."/>
            <person name="Graf J."/>
        </authorList>
    </citation>
    <scope>NUCLEOTIDE SEQUENCE [LARGE SCALE GENOMIC DNA]</scope>
    <source>
        <strain evidence="10 11">MDC 2508</strain>
    </source>
</reference>
<keyword evidence="4 8" id="KW-0812">Transmembrane</keyword>
<dbReference type="PANTHER" id="PTHR30329:SF20">
    <property type="entry name" value="EXPORTED PROTEIN"/>
    <property type="match status" value="1"/>
</dbReference>
<evidence type="ECO:0000256" key="5">
    <source>
        <dbReference type="ARBA" id="ARBA00022989"/>
    </source>
</evidence>
<gene>
    <name evidence="10" type="ORF">CUC53_01095</name>
</gene>
<evidence type="ECO:0000259" key="9">
    <source>
        <dbReference type="PROSITE" id="PS51123"/>
    </source>
</evidence>
<dbReference type="Pfam" id="PF13677">
    <property type="entry name" value="MotB_plug"/>
    <property type="match status" value="1"/>
</dbReference>
<keyword evidence="3" id="KW-1003">Cell membrane</keyword>
<keyword evidence="11" id="KW-1185">Reference proteome</keyword>
<sequence>MRKRYRLHRQGHEHLDRWLVSYADYMTLIFALFVVLYSAALINKERYLVVIDGLSHAFTIETQSRDSIKNDQVNEFAAEPTASSLMIPSLPENLVAVSPASKGVSLLPSNKNGMKLALINDELSESMGLFIDSGSVKLVQNEDWLTIEISAELLFSSGSAFMTPNSASVMNAVSKIIKPINNYVRVRGYTDNLQINNELFSSNWVLSAARAQAVLDVLVASGIAPQRLAYEAYGEFSPFTDNDTEEGRLQNRKVVIAVSRLAWEAPPPKSIKSVVVDSAPNEVGPVTSTEIKEITLPGGGIRITTRQD</sequence>
<comment type="caution">
    <text evidence="10">The sequence shown here is derived from an EMBL/GenBank/DDBJ whole genome shotgun (WGS) entry which is preliminary data.</text>
</comment>
<dbReference type="InterPro" id="IPR025713">
    <property type="entry name" value="MotB-like_N_dom"/>
</dbReference>
<evidence type="ECO:0000256" key="7">
    <source>
        <dbReference type="PROSITE-ProRule" id="PRU00473"/>
    </source>
</evidence>
<comment type="subcellular location">
    <subcellularLocation>
        <location evidence="1">Cell membrane</location>
        <topology evidence="1">Single-pass membrane protein</topology>
    </subcellularLocation>
</comment>
<organism evidence="10 11">
    <name type="scientific">Aeromonas cavernicola</name>
    <dbReference type="NCBI Taxonomy" id="1006623"/>
    <lineage>
        <taxon>Bacteria</taxon>
        <taxon>Pseudomonadati</taxon>
        <taxon>Pseudomonadota</taxon>
        <taxon>Gammaproteobacteria</taxon>
        <taxon>Aeromonadales</taxon>
        <taxon>Aeromonadaceae</taxon>
        <taxon>Aeromonas</taxon>
    </lineage>
</organism>
<keyword evidence="5 8" id="KW-1133">Transmembrane helix</keyword>
<dbReference type="Pfam" id="PF00691">
    <property type="entry name" value="OmpA"/>
    <property type="match status" value="1"/>
</dbReference>
<keyword evidence="6 7" id="KW-0472">Membrane</keyword>
<name>A0A2H9U9D5_9GAMM</name>
<dbReference type="Gene3D" id="3.30.1330.60">
    <property type="entry name" value="OmpA-like domain"/>
    <property type="match status" value="1"/>
</dbReference>
<evidence type="ECO:0000256" key="6">
    <source>
        <dbReference type="ARBA" id="ARBA00023136"/>
    </source>
</evidence>
<feature type="transmembrane region" description="Helical" evidence="8">
    <location>
        <begin position="21"/>
        <end position="42"/>
    </location>
</feature>
<evidence type="ECO:0000313" key="11">
    <source>
        <dbReference type="Proteomes" id="UP000235861"/>
    </source>
</evidence>
<evidence type="ECO:0000256" key="8">
    <source>
        <dbReference type="SAM" id="Phobius"/>
    </source>
</evidence>
<feature type="domain" description="OmpA-like" evidence="9">
    <location>
        <begin position="142"/>
        <end position="262"/>
    </location>
</feature>
<dbReference type="AlphaFoldDB" id="A0A2H9U9D5"/>
<dbReference type="RefSeq" id="WP_100292448.1">
    <property type="nucleotide sequence ID" value="NZ_PGGC01000005.1"/>
</dbReference>
<dbReference type="CDD" id="cd07185">
    <property type="entry name" value="OmpA_C-like"/>
    <property type="match status" value="1"/>
</dbReference>
<dbReference type="EMBL" id="PGGC01000005">
    <property type="protein sequence ID" value="PJG60627.1"/>
    <property type="molecule type" value="Genomic_DNA"/>
</dbReference>
<comment type="similarity">
    <text evidence="2">Belongs to the MotB family.</text>
</comment>
<evidence type="ECO:0000256" key="1">
    <source>
        <dbReference type="ARBA" id="ARBA00004162"/>
    </source>
</evidence>
<dbReference type="InterPro" id="IPR006665">
    <property type="entry name" value="OmpA-like"/>
</dbReference>
<dbReference type="PANTHER" id="PTHR30329">
    <property type="entry name" value="STATOR ELEMENT OF FLAGELLAR MOTOR COMPLEX"/>
    <property type="match status" value="1"/>
</dbReference>
<dbReference type="PROSITE" id="PS51123">
    <property type="entry name" value="OMPA_2"/>
    <property type="match status" value="1"/>
</dbReference>
<dbReference type="SUPFAM" id="SSF103088">
    <property type="entry name" value="OmpA-like"/>
    <property type="match status" value="1"/>
</dbReference>
<evidence type="ECO:0000256" key="4">
    <source>
        <dbReference type="ARBA" id="ARBA00022692"/>
    </source>
</evidence>
<evidence type="ECO:0000256" key="3">
    <source>
        <dbReference type="ARBA" id="ARBA00022475"/>
    </source>
</evidence>